<dbReference type="EMBL" id="UZAL01050161">
    <property type="protein sequence ID" value="VDP86635.1"/>
    <property type="molecule type" value="Genomic_DNA"/>
</dbReference>
<dbReference type="Proteomes" id="UP000269396">
    <property type="component" value="Unassembled WGS sequence"/>
</dbReference>
<keyword evidence="2" id="KW-1185">Reference proteome</keyword>
<evidence type="ECO:0000313" key="2">
    <source>
        <dbReference type="Proteomes" id="UP000269396"/>
    </source>
</evidence>
<evidence type="ECO:0000313" key="1">
    <source>
        <dbReference type="EMBL" id="VDP86635.1"/>
    </source>
</evidence>
<accession>A0A183Q6D4</accession>
<reference evidence="1 2" key="1">
    <citation type="submission" date="2018-11" db="EMBL/GenBank/DDBJ databases">
        <authorList>
            <consortium name="Pathogen Informatics"/>
        </authorList>
    </citation>
    <scope>NUCLEOTIDE SEQUENCE [LARGE SCALE GENOMIC DNA]</scope>
    <source>
        <strain>Denwood</strain>
        <strain evidence="2">Zambia</strain>
    </source>
</reference>
<proteinExistence type="predicted"/>
<gene>
    <name evidence="1" type="ORF">SMTD_LOCUS22170</name>
</gene>
<organism evidence="1 2">
    <name type="scientific">Schistosoma mattheei</name>
    <dbReference type="NCBI Taxonomy" id="31246"/>
    <lineage>
        <taxon>Eukaryota</taxon>
        <taxon>Metazoa</taxon>
        <taxon>Spiralia</taxon>
        <taxon>Lophotrochozoa</taxon>
        <taxon>Platyhelminthes</taxon>
        <taxon>Trematoda</taxon>
        <taxon>Digenea</taxon>
        <taxon>Strigeidida</taxon>
        <taxon>Schistosomatoidea</taxon>
        <taxon>Schistosomatidae</taxon>
        <taxon>Schistosoma</taxon>
    </lineage>
</organism>
<name>A0A183Q6D4_9TREM</name>
<protein>
    <submittedName>
        <fullName evidence="1">Uncharacterized protein</fullName>
    </submittedName>
</protein>
<dbReference type="AlphaFoldDB" id="A0A183Q6D4"/>
<sequence length="130" mass="15243">MFDYETNITLILSIKCKYSKLFSLFNRNLTESQNSEQKNLQKKIDEFNKFRLELGRRIGLSEMNADLANVMEKVSQRLDEAALLELKCTQNTSNLNRTITELNSIKRSTDEVTKRSEEYIQERKILNEVS</sequence>